<dbReference type="AlphaFoldDB" id="A0AAD3D9E5"/>
<accession>A0AAD3D9E5</accession>
<proteinExistence type="predicted"/>
<evidence type="ECO:0000313" key="2">
    <source>
        <dbReference type="Proteomes" id="UP001054902"/>
    </source>
</evidence>
<dbReference type="InterPro" id="IPR036770">
    <property type="entry name" value="Ankyrin_rpt-contain_sf"/>
</dbReference>
<keyword evidence="2" id="KW-1185">Reference proteome</keyword>
<dbReference type="PANTHER" id="PTHR46586:SF3">
    <property type="entry name" value="ANKYRIN REPEAT-CONTAINING PROTEIN"/>
    <property type="match status" value="1"/>
</dbReference>
<sequence length="539" mass="61833">MNQRKRSRVDQDSDDSGEEICSCSCTHIQDLPNNLFQYCLEFVGKGNFDFVAPVSKFFYWNYISQGVQMKNNVLDVDAVLQQGRNKYTSAKVIGSGSIGQATHCFLNAPEKFWNAVCCEAAMNGRRDILECAESIVIMDWSSTFDNVHGGVPALEKVVANRDLDIIEFLKSRLDIFQHWKFVSTLLDKGQVLDVHWMIENQIIDRDLDTRYDKELAKHGHLEILEKDLLQKKCELNHSHLMEAAEGGQVEVFKWLLIQDIYCPWDLRLFCHAATGGSIAILQLCVENDCPSDAILYRNVMTGKANKSKAVDALKLLKKYNVPWDEWTCFYAARMGNLEALKWAKSNGCPWNIETFQAAVKSSDIEILEYCFKNGCPFDSSLYESVYEDKDLPQIEFKIFKWLHEHGIPWGDKTGNKAAQFHNLSTLVWALKNGCPWNDNIFDLAIIRSVNIGLLLSYCIEKNHLPSKQNVYNIAIEHPNFLSDRAIQIMEIFRQYEISMDESVIDCAIRSRSLRVLRWLRCNGCPCRPDQQHHLEALDS</sequence>
<dbReference type="InterPro" id="IPR052050">
    <property type="entry name" value="SecEffector_AnkRepeat"/>
</dbReference>
<dbReference type="SUPFAM" id="SSF140860">
    <property type="entry name" value="Pseudo ankyrin repeat-like"/>
    <property type="match status" value="1"/>
</dbReference>
<dbReference type="Proteomes" id="UP001054902">
    <property type="component" value="Unassembled WGS sequence"/>
</dbReference>
<reference evidence="1 2" key="1">
    <citation type="journal article" date="2021" name="Sci. Rep.">
        <title>The genome of the diatom Chaetoceros tenuissimus carries an ancient integrated fragment of an extant virus.</title>
        <authorList>
            <person name="Hongo Y."/>
            <person name="Kimura K."/>
            <person name="Takaki Y."/>
            <person name="Yoshida Y."/>
            <person name="Baba S."/>
            <person name="Kobayashi G."/>
            <person name="Nagasaki K."/>
            <person name="Hano T."/>
            <person name="Tomaru Y."/>
        </authorList>
    </citation>
    <scope>NUCLEOTIDE SEQUENCE [LARGE SCALE GENOMIC DNA]</scope>
    <source>
        <strain evidence="1 2">NIES-3715</strain>
    </source>
</reference>
<dbReference type="Gene3D" id="1.25.40.20">
    <property type="entry name" value="Ankyrin repeat-containing domain"/>
    <property type="match status" value="1"/>
</dbReference>
<dbReference type="PANTHER" id="PTHR46586">
    <property type="entry name" value="ANKYRIN REPEAT-CONTAINING PROTEIN"/>
    <property type="match status" value="1"/>
</dbReference>
<protein>
    <submittedName>
        <fullName evidence="1">Uncharacterized protein</fullName>
    </submittedName>
</protein>
<dbReference type="SUPFAM" id="SSF48403">
    <property type="entry name" value="Ankyrin repeat"/>
    <property type="match status" value="1"/>
</dbReference>
<dbReference type="EMBL" id="BLLK01000069">
    <property type="protein sequence ID" value="GFH60342.1"/>
    <property type="molecule type" value="Genomic_DNA"/>
</dbReference>
<gene>
    <name evidence="1" type="ORF">CTEN210_16818</name>
</gene>
<comment type="caution">
    <text evidence="1">The sequence shown here is derived from an EMBL/GenBank/DDBJ whole genome shotgun (WGS) entry which is preliminary data.</text>
</comment>
<organism evidence="1 2">
    <name type="scientific">Chaetoceros tenuissimus</name>
    <dbReference type="NCBI Taxonomy" id="426638"/>
    <lineage>
        <taxon>Eukaryota</taxon>
        <taxon>Sar</taxon>
        <taxon>Stramenopiles</taxon>
        <taxon>Ochrophyta</taxon>
        <taxon>Bacillariophyta</taxon>
        <taxon>Coscinodiscophyceae</taxon>
        <taxon>Chaetocerotophycidae</taxon>
        <taxon>Chaetocerotales</taxon>
        <taxon>Chaetocerotaceae</taxon>
        <taxon>Chaetoceros</taxon>
    </lineage>
</organism>
<evidence type="ECO:0000313" key="1">
    <source>
        <dbReference type="EMBL" id="GFH60342.1"/>
    </source>
</evidence>
<name>A0AAD3D9E5_9STRA</name>